<protein>
    <submittedName>
        <fullName evidence="2">Uncharacterized protein</fullName>
    </submittedName>
</protein>
<comment type="caution">
    <text evidence="2">The sequence shown here is derived from an EMBL/GenBank/DDBJ whole genome shotgun (WGS) entry which is preliminary data.</text>
</comment>
<name>A0A512ICP9_9MICC</name>
<accession>A0A512ICP9</accession>
<evidence type="ECO:0000313" key="3">
    <source>
        <dbReference type="Proteomes" id="UP000321103"/>
    </source>
</evidence>
<organism evidence="2 3">
    <name type="scientific">Kocuria turfanensis</name>
    <dbReference type="NCBI Taxonomy" id="388357"/>
    <lineage>
        <taxon>Bacteria</taxon>
        <taxon>Bacillati</taxon>
        <taxon>Actinomycetota</taxon>
        <taxon>Actinomycetes</taxon>
        <taxon>Micrococcales</taxon>
        <taxon>Micrococcaceae</taxon>
        <taxon>Kocuria</taxon>
    </lineage>
</organism>
<gene>
    <name evidence="2" type="ORF">KTU01_15810</name>
</gene>
<dbReference type="Proteomes" id="UP000321103">
    <property type="component" value="Unassembled WGS sequence"/>
</dbReference>
<feature type="region of interest" description="Disordered" evidence="1">
    <location>
        <begin position="1"/>
        <end position="29"/>
    </location>
</feature>
<reference evidence="2 3" key="1">
    <citation type="submission" date="2019-07" db="EMBL/GenBank/DDBJ databases">
        <title>Whole genome shotgun sequence of Kocuria turfanensis NBRC 107627.</title>
        <authorList>
            <person name="Hosoyama A."/>
            <person name="Uohara A."/>
            <person name="Ohji S."/>
            <person name="Ichikawa N."/>
        </authorList>
    </citation>
    <scope>NUCLEOTIDE SEQUENCE [LARGE SCALE GENOMIC DNA]</scope>
    <source>
        <strain evidence="2 3">NBRC 107627</strain>
    </source>
</reference>
<keyword evidence="3" id="KW-1185">Reference proteome</keyword>
<evidence type="ECO:0000313" key="2">
    <source>
        <dbReference type="EMBL" id="GEO95458.1"/>
    </source>
</evidence>
<sequence length="219" mass="23703">MLSTAPARGLPRARPVGEADPMHDPPWTPDTLLLPDRPFSRAELSALVSDGVLVPVVLEAHVLRGRPVTRAVKLAALEAQLPPHLLGRGVLGRLSAAWFYDCAPRPTVLPVLLDKLRRTTMSPVPDGMALHQVTLGGYDVHDAGPVRVTTPLRTAVDLALHVPEREGLAALERLMHAPHLHCPPPLVQAALESFERMPGRQAALLRVRRAARAIGRPVP</sequence>
<proteinExistence type="predicted"/>
<dbReference type="AlphaFoldDB" id="A0A512ICP9"/>
<dbReference type="EMBL" id="BJZS01000042">
    <property type="protein sequence ID" value="GEO95458.1"/>
    <property type="molecule type" value="Genomic_DNA"/>
</dbReference>
<evidence type="ECO:0000256" key="1">
    <source>
        <dbReference type="SAM" id="MobiDB-lite"/>
    </source>
</evidence>